<dbReference type="Pfam" id="PF13411">
    <property type="entry name" value="MerR_1"/>
    <property type="match status" value="1"/>
</dbReference>
<dbReference type="PANTHER" id="PTHR30204">
    <property type="entry name" value="REDOX-CYCLING DRUG-SENSING TRANSCRIPTIONAL ACTIVATOR SOXR"/>
    <property type="match status" value="1"/>
</dbReference>
<dbReference type="SUPFAM" id="SSF46955">
    <property type="entry name" value="Putative DNA-binding domain"/>
    <property type="match status" value="1"/>
</dbReference>
<accession>A0A1I1AY23</accession>
<evidence type="ECO:0000259" key="5">
    <source>
        <dbReference type="PROSITE" id="PS50937"/>
    </source>
</evidence>
<evidence type="ECO:0000256" key="4">
    <source>
        <dbReference type="ARBA" id="ARBA00023163"/>
    </source>
</evidence>
<organism evidence="7 8">
    <name type="scientific">Nocardioides alpinus</name>
    <dbReference type="NCBI Taxonomy" id="748909"/>
    <lineage>
        <taxon>Bacteria</taxon>
        <taxon>Bacillati</taxon>
        <taxon>Actinomycetota</taxon>
        <taxon>Actinomycetes</taxon>
        <taxon>Propionibacteriales</taxon>
        <taxon>Nocardioidaceae</taxon>
        <taxon>Nocardioides</taxon>
    </lineage>
</organism>
<keyword evidence="9" id="KW-1185">Reference proteome</keyword>
<dbReference type="InterPro" id="IPR009061">
    <property type="entry name" value="DNA-bd_dom_put_sf"/>
</dbReference>
<evidence type="ECO:0000313" key="6">
    <source>
        <dbReference type="EMBL" id="PKH40961.1"/>
    </source>
</evidence>
<evidence type="ECO:0000313" key="7">
    <source>
        <dbReference type="EMBL" id="SFB42422.1"/>
    </source>
</evidence>
<dbReference type="AlphaFoldDB" id="A0A1I1AY23"/>
<dbReference type="RefSeq" id="WP_091200937.1">
    <property type="nucleotide sequence ID" value="NZ_FOKC01000011.1"/>
</dbReference>
<sequence>MESVHSAPLTIGDLASRTGVPIATIRSWESRHGFPAPSRQAGGHRRYTDADVAAVTEVVRHRGAGLSLATAVRRVTAGPARSRSVFAEVRRLHPELAPRVLSKRTLTALSRAIEDECCARAAEPLLFGGFQRQEFLQSAHHRWHELARTARAAVTFAHGSTTSPQAGPLVEVWIPEDSPLRREWFVVCDAADLPACLTAVELTSERPLGDGDRRFEAIWSVDPQVVRDASRVAAALADDYLPPRRGNGVALPDADDPAPASADLRHAHDLFDRMLGYLEARA</sequence>
<dbReference type="GO" id="GO:0003700">
    <property type="term" value="F:DNA-binding transcription factor activity"/>
    <property type="evidence" value="ECO:0007669"/>
    <property type="project" value="InterPro"/>
</dbReference>
<dbReference type="PANTHER" id="PTHR30204:SF69">
    <property type="entry name" value="MERR-FAMILY TRANSCRIPTIONAL REGULATOR"/>
    <property type="match status" value="1"/>
</dbReference>
<dbReference type="SMART" id="SM00422">
    <property type="entry name" value="HTH_MERR"/>
    <property type="match status" value="1"/>
</dbReference>
<dbReference type="EMBL" id="PJBV01000016">
    <property type="protein sequence ID" value="PKH40961.1"/>
    <property type="molecule type" value="Genomic_DNA"/>
</dbReference>
<dbReference type="InterPro" id="IPR047057">
    <property type="entry name" value="MerR_fam"/>
</dbReference>
<dbReference type="Proteomes" id="UP000233565">
    <property type="component" value="Unassembled WGS sequence"/>
</dbReference>
<evidence type="ECO:0000313" key="8">
    <source>
        <dbReference type="Proteomes" id="UP000199113"/>
    </source>
</evidence>
<keyword evidence="2" id="KW-0805">Transcription regulation</keyword>
<evidence type="ECO:0000256" key="2">
    <source>
        <dbReference type="ARBA" id="ARBA00023015"/>
    </source>
</evidence>
<dbReference type="InterPro" id="IPR000551">
    <property type="entry name" value="MerR-type_HTH_dom"/>
</dbReference>
<evidence type="ECO:0000256" key="1">
    <source>
        <dbReference type="ARBA" id="ARBA00022491"/>
    </source>
</evidence>
<dbReference type="InterPro" id="IPR019278">
    <property type="entry name" value="DICT_dom"/>
</dbReference>
<evidence type="ECO:0000256" key="3">
    <source>
        <dbReference type="ARBA" id="ARBA00023125"/>
    </source>
</evidence>
<evidence type="ECO:0000313" key="9">
    <source>
        <dbReference type="Proteomes" id="UP000233565"/>
    </source>
</evidence>
<gene>
    <name evidence="6" type="ORF">CXG46_10925</name>
    <name evidence="7" type="ORF">SAMN05192575_11193</name>
</gene>
<keyword evidence="4" id="KW-0804">Transcription</keyword>
<dbReference type="STRING" id="748909.SAMN05192575_11193"/>
<reference evidence="6 9" key="2">
    <citation type="submission" date="2017-12" db="EMBL/GenBank/DDBJ databases">
        <title>Pharmacopeia of the Arctic Ocean.</title>
        <authorList>
            <person name="Collins E."/>
            <person name="Ducluzeau A.-L."/>
        </authorList>
    </citation>
    <scope>NUCLEOTIDE SEQUENCE [LARGE SCALE GENOMIC DNA]</scope>
    <source>
        <strain evidence="6 9">DSM 23325</strain>
    </source>
</reference>
<feature type="domain" description="HTH merR-type" evidence="5">
    <location>
        <begin position="8"/>
        <end position="77"/>
    </location>
</feature>
<keyword evidence="3" id="KW-0238">DNA-binding</keyword>
<dbReference type="PROSITE" id="PS50937">
    <property type="entry name" value="HTH_MERR_2"/>
    <property type="match status" value="1"/>
</dbReference>
<dbReference type="Proteomes" id="UP000199113">
    <property type="component" value="Unassembled WGS sequence"/>
</dbReference>
<dbReference type="EMBL" id="FOKC01000011">
    <property type="protein sequence ID" value="SFB42422.1"/>
    <property type="molecule type" value="Genomic_DNA"/>
</dbReference>
<dbReference type="Pfam" id="PF10069">
    <property type="entry name" value="DICT"/>
    <property type="match status" value="1"/>
</dbReference>
<name>A0A1I1AY23_9ACTN</name>
<dbReference type="GO" id="GO:0003677">
    <property type="term" value="F:DNA binding"/>
    <property type="evidence" value="ECO:0007669"/>
    <property type="project" value="UniProtKB-KW"/>
</dbReference>
<dbReference type="Gene3D" id="1.10.1660.10">
    <property type="match status" value="1"/>
</dbReference>
<proteinExistence type="predicted"/>
<protein>
    <submittedName>
        <fullName evidence="7">DICT domain-containing protein</fullName>
    </submittedName>
</protein>
<dbReference type="OrthoDB" id="9800334at2"/>
<reference evidence="7" key="1">
    <citation type="submission" date="2016-10" db="EMBL/GenBank/DDBJ databases">
        <authorList>
            <person name="de Groot N.N."/>
        </authorList>
    </citation>
    <scope>NUCLEOTIDE SEQUENCE [LARGE SCALE GENOMIC DNA]</scope>
    <source>
        <strain evidence="7">CGMCC 1.10697</strain>
    </source>
</reference>
<keyword evidence="1" id="KW-0678">Repressor</keyword>